<comment type="similarity">
    <text evidence="1">Belongs to the NAD(P)-dependent epimerase/dehydratase family. SDR39U1 subfamily.</text>
</comment>
<dbReference type="RefSeq" id="WP_037440123.1">
    <property type="nucleotide sequence ID" value="NZ_JPEO01000002.1"/>
</dbReference>
<dbReference type="InterPro" id="IPR001509">
    <property type="entry name" value="Epimerase_deHydtase"/>
</dbReference>
<evidence type="ECO:0000313" key="4">
    <source>
        <dbReference type="EMBL" id="KFZ38743.1"/>
    </source>
</evidence>
<dbReference type="Gene3D" id="3.40.50.720">
    <property type="entry name" value="NAD(P)-binding Rossmann-like Domain"/>
    <property type="match status" value="1"/>
</dbReference>
<protein>
    <submittedName>
        <fullName evidence="4">Epimerase</fullName>
    </submittedName>
</protein>
<proteinExistence type="inferred from homology"/>
<dbReference type="Proteomes" id="UP000029264">
    <property type="component" value="Unassembled WGS sequence"/>
</dbReference>
<evidence type="ECO:0000259" key="3">
    <source>
        <dbReference type="Pfam" id="PF08338"/>
    </source>
</evidence>
<evidence type="ECO:0000259" key="2">
    <source>
        <dbReference type="Pfam" id="PF01370"/>
    </source>
</evidence>
<accession>A0A094LU69</accession>
<dbReference type="EMBL" id="JPEO01000002">
    <property type="protein sequence ID" value="KFZ38743.1"/>
    <property type="molecule type" value="Genomic_DNA"/>
</dbReference>
<dbReference type="InterPro" id="IPR013549">
    <property type="entry name" value="DUF1731"/>
</dbReference>
<dbReference type="eggNOG" id="COG1090">
    <property type="taxonomic scope" value="Bacteria"/>
</dbReference>
<feature type="domain" description="DUF1731" evidence="3">
    <location>
        <begin position="248"/>
        <end position="294"/>
    </location>
</feature>
<dbReference type="PANTHER" id="PTHR11092:SF0">
    <property type="entry name" value="EPIMERASE FAMILY PROTEIN SDR39U1"/>
    <property type="match status" value="1"/>
</dbReference>
<dbReference type="PANTHER" id="PTHR11092">
    <property type="entry name" value="SUGAR NUCLEOTIDE EPIMERASE RELATED"/>
    <property type="match status" value="1"/>
</dbReference>
<organism evidence="4 5">
    <name type="scientific">Shewanella mangrovi</name>
    <dbReference type="NCBI Taxonomy" id="1515746"/>
    <lineage>
        <taxon>Bacteria</taxon>
        <taxon>Pseudomonadati</taxon>
        <taxon>Pseudomonadota</taxon>
        <taxon>Gammaproteobacteria</taxon>
        <taxon>Alteromonadales</taxon>
        <taxon>Shewanellaceae</taxon>
        <taxon>Shewanella</taxon>
    </lineage>
</organism>
<name>A0A094LU69_9GAMM</name>
<dbReference type="InterPro" id="IPR010099">
    <property type="entry name" value="SDR39U1"/>
</dbReference>
<dbReference type="Pfam" id="PF08338">
    <property type="entry name" value="DUF1731"/>
    <property type="match status" value="1"/>
</dbReference>
<evidence type="ECO:0000256" key="1">
    <source>
        <dbReference type="ARBA" id="ARBA00009353"/>
    </source>
</evidence>
<dbReference type="SUPFAM" id="SSF51735">
    <property type="entry name" value="NAD(P)-binding Rossmann-fold domains"/>
    <property type="match status" value="1"/>
</dbReference>
<keyword evidence="5" id="KW-1185">Reference proteome</keyword>
<reference evidence="4 5" key="1">
    <citation type="submission" date="2014-06" db="EMBL/GenBank/DDBJ databases">
        <title>Shewanella sp. YQH10.</title>
        <authorList>
            <person name="Liu Y."/>
            <person name="Zeng R."/>
        </authorList>
    </citation>
    <scope>NUCLEOTIDE SEQUENCE [LARGE SCALE GENOMIC DNA]</scope>
    <source>
        <strain evidence="4 5">YQH10</strain>
    </source>
</reference>
<dbReference type="Pfam" id="PF01370">
    <property type="entry name" value="Epimerase"/>
    <property type="match status" value="1"/>
</dbReference>
<evidence type="ECO:0000313" key="5">
    <source>
        <dbReference type="Proteomes" id="UP000029264"/>
    </source>
</evidence>
<dbReference type="CDD" id="cd05242">
    <property type="entry name" value="SDR_a8"/>
    <property type="match status" value="1"/>
</dbReference>
<sequence>MKILLTGATGLVGSALVTLLAPEHELMIVSRDPSRARQQLGHEHQYLASLDQLHNLNEVDAVINLAGEPIVAKRWSEAQKQKICHSRWDITEKLSSLIAASSTPPHTFLSASAVGYYGRQSSNPIDEQGVPHDEFSHQICKVWEEKALAVADKTRVCIFRIGIVLAAHGGALAKMLPAFKLGLGGPISDGQQGMSWIHLQDLLRLLNFLLTHAECRGIYNATAPNPVSNAIFTKALAHALHRPACLPAPAFALKVALGEMAELLTEGQFVLPKHAQSDGFEFRFTDINDAMDDLFNR</sequence>
<dbReference type="NCBIfam" id="TIGR01777">
    <property type="entry name" value="yfcH"/>
    <property type="match status" value="1"/>
</dbReference>
<feature type="domain" description="NAD-dependent epimerase/dehydratase" evidence="2">
    <location>
        <begin position="3"/>
        <end position="220"/>
    </location>
</feature>
<comment type="caution">
    <text evidence="4">The sequence shown here is derived from an EMBL/GenBank/DDBJ whole genome shotgun (WGS) entry which is preliminary data.</text>
</comment>
<dbReference type="OrthoDB" id="9801773at2"/>
<gene>
    <name evidence="4" type="ORF">HR45_04835</name>
</gene>
<dbReference type="STRING" id="1515746.HR45_04835"/>
<dbReference type="InterPro" id="IPR036291">
    <property type="entry name" value="NAD(P)-bd_dom_sf"/>
</dbReference>
<dbReference type="AlphaFoldDB" id="A0A094LU69"/>